<dbReference type="AlphaFoldDB" id="A0AAD9R0M2"/>
<name>A0AAD9R0M2_ACRCE</name>
<proteinExistence type="predicted"/>
<sequence>MVDAKLFMAAERNGYNGQIFEALKNRFPEISEHVISQTLQSVHGNPECCMTLLAAESDRILYGGYDMIDSPMPVQPSSQNVPIDDPISISIPPSTTSPYLPRVVAPLTVRPATVGQPSPTLGYVSPGAGDRVTPSASGASYDQTLLCHQRQRLETLRKEIYNEQHKLMRVKEECQEKETEMFDIKYRVAANPTNTDVKHLRDEIHVLREDIDQMTQEIDGLSNGRVVIGRPSSSPAITETPTPVRRAESFPSSRPHSSTNDISVENSGLPQIQQHAKGEKHRKLSQARFSQTQRHFVLSATCGESRGKDKVPVNVPIQDMSQQEKVTTAEALWAMKTSSSDFSFASSDGNSQGRKQCDVLVRYWSEEKNEVSVRFLQTLFFGHAKDHDVGMKIVDTLQEVGYQLPLSGLISLSSDGPNVNKTIWNTVNKVLVDEGLPGLMPFIPCNIHVVHNAFSAGLNSYGEASEELAIDLFYWLKSSPSRREDYGHVLSDLGLDDELFVRHVQCRWLTLLPALDRIVKSWEAEKKYFLEELPKQATEKRTSKSLEKNERYNRICRKLQDKSFPAQLAFLVSVEPIFKKFLCFFQNEGP</sequence>
<dbReference type="PANTHER" id="PTHR37162:SF11">
    <property type="match status" value="1"/>
</dbReference>
<evidence type="ECO:0000256" key="2">
    <source>
        <dbReference type="SAM" id="MobiDB-lite"/>
    </source>
</evidence>
<dbReference type="Proteomes" id="UP001249851">
    <property type="component" value="Unassembled WGS sequence"/>
</dbReference>
<accession>A0AAD9R0M2</accession>
<dbReference type="Gene3D" id="1.10.8.10">
    <property type="entry name" value="DNA helicase RuvA subunit, C-terminal domain"/>
    <property type="match status" value="1"/>
</dbReference>
<evidence type="ECO:0000313" key="3">
    <source>
        <dbReference type="EMBL" id="KAK2570944.1"/>
    </source>
</evidence>
<organism evidence="3 4">
    <name type="scientific">Acropora cervicornis</name>
    <name type="common">Staghorn coral</name>
    <dbReference type="NCBI Taxonomy" id="6130"/>
    <lineage>
        <taxon>Eukaryota</taxon>
        <taxon>Metazoa</taxon>
        <taxon>Cnidaria</taxon>
        <taxon>Anthozoa</taxon>
        <taxon>Hexacorallia</taxon>
        <taxon>Scleractinia</taxon>
        <taxon>Astrocoeniina</taxon>
        <taxon>Acroporidae</taxon>
        <taxon>Acropora</taxon>
    </lineage>
</organism>
<protein>
    <recommendedName>
        <fullName evidence="5">CUE domain-containing protein</fullName>
    </recommendedName>
</protein>
<keyword evidence="1" id="KW-0175">Coiled coil</keyword>
<evidence type="ECO:0008006" key="5">
    <source>
        <dbReference type="Google" id="ProtNLM"/>
    </source>
</evidence>
<reference evidence="3" key="1">
    <citation type="journal article" date="2023" name="G3 (Bethesda)">
        <title>Whole genome assembly and annotation of the endangered Caribbean coral Acropora cervicornis.</title>
        <authorList>
            <person name="Selwyn J.D."/>
            <person name="Vollmer S.V."/>
        </authorList>
    </citation>
    <scope>NUCLEOTIDE SEQUENCE</scope>
    <source>
        <strain evidence="3">K2</strain>
    </source>
</reference>
<dbReference type="PANTHER" id="PTHR37162">
    <property type="entry name" value="HAT FAMILY DIMERISATION DOMAINCONTAINING PROTEIN-RELATED"/>
    <property type="match status" value="1"/>
</dbReference>
<comment type="caution">
    <text evidence="3">The sequence shown here is derived from an EMBL/GenBank/DDBJ whole genome shotgun (WGS) entry which is preliminary data.</text>
</comment>
<feature type="coiled-coil region" evidence="1">
    <location>
        <begin position="197"/>
        <end position="224"/>
    </location>
</feature>
<reference evidence="3" key="2">
    <citation type="journal article" date="2023" name="Science">
        <title>Genomic signatures of disease resistance in endangered staghorn corals.</title>
        <authorList>
            <person name="Vollmer S.V."/>
            <person name="Selwyn J.D."/>
            <person name="Despard B.A."/>
            <person name="Roesel C.L."/>
        </authorList>
    </citation>
    <scope>NUCLEOTIDE SEQUENCE</scope>
    <source>
        <strain evidence="3">K2</strain>
    </source>
</reference>
<feature type="region of interest" description="Disordered" evidence="2">
    <location>
        <begin position="224"/>
        <end position="265"/>
    </location>
</feature>
<evidence type="ECO:0000313" key="4">
    <source>
        <dbReference type="Proteomes" id="UP001249851"/>
    </source>
</evidence>
<feature type="compositionally biased region" description="Polar residues" evidence="2">
    <location>
        <begin position="231"/>
        <end position="241"/>
    </location>
</feature>
<evidence type="ECO:0000256" key="1">
    <source>
        <dbReference type="SAM" id="Coils"/>
    </source>
</evidence>
<gene>
    <name evidence="3" type="ORF">P5673_004666</name>
</gene>
<feature type="compositionally biased region" description="Polar residues" evidence="2">
    <location>
        <begin position="250"/>
        <end position="265"/>
    </location>
</feature>
<dbReference type="EMBL" id="JARQWQ010000007">
    <property type="protein sequence ID" value="KAK2570944.1"/>
    <property type="molecule type" value="Genomic_DNA"/>
</dbReference>
<keyword evidence="4" id="KW-1185">Reference proteome</keyword>